<name>A0A833DS43_9EURY</name>
<dbReference type="NCBIfam" id="TIGR02688">
    <property type="entry name" value="BREX system Lon protease-like protein BrxL"/>
    <property type="match status" value="1"/>
</dbReference>
<evidence type="ECO:0000259" key="1">
    <source>
        <dbReference type="Pfam" id="PF20442"/>
    </source>
</evidence>
<dbReference type="InterPro" id="IPR014061">
    <property type="entry name" value="BrxL-like"/>
</dbReference>
<dbReference type="AlphaFoldDB" id="A0A833DS43"/>
<evidence type="ECO:0000313" key="2">
    <source>
        <dbReference type="EMBL" id="HIP17367.1"/>
    </source>
</evidence>
<dbReference type="Pfam" id="PF13337">
    <property type="entry name" value="BrxL_ATPase"/>
    <property type="match status" value="1"/>
</dbReference>
<keyword evidence="2" id="KW-0378">Hydrolase</keyword>
<protein>
    <submittedName>
        <fullName evidence="2">BREX system Lon protease-like protein BrxL</fullName>
    </submittedName>
</protein>
<organism evidence="2 3">
    <name type="scientific">Methanothermococcus okinawensis</name>
    <dbReference type="NCBI Taxonomy" id="155863"/>
    <lineage>
        <taxon>Archaea</taxon>
        <taxon>Methanobacteriati</taxon>
        <taxon>Methanobacteriota</taxon>
        <taxon>Methanomada group</taxon>
        <taxon>Methanococci</taxon>
        <taxon>Methanococcales</taxon>
        <taxon>Methanococcaceae</taxon>
        <taxon>Methanothermococcus</taxon>
    </lineage>
</organism>
<dbReference type="EMBL" id="DQSV01000071">
    <property type="protein sequence ID" value="HIP17367.1"/>
    <property type="molecule type" value="Genomic_DNA"/>
</dbReference>
<comment type="caution">
    <text evidence="2">The sequence shown here is derived from an EMBL/GenBank/DDBJ whole genome shotgun (WGS) entry which is preliminary data.</text>
</comment>
<feature type="domain" description="BREX system Lon protease-like BrxL N-terminal" evidence="1">
    <location>
        <begin position="11"/>
        <end position="139"/>
    </location>
</feature>
<sequence>MSRLDEKIKRVFPEESVHKCPKEYEIFSGYSLPSFVKDWIFRKFTDEYGNIDKDALKLFLDTYIAHKGSKIKGDLINDLKEITLLARIEIEPDIKQGILRFSIPDIGIKLNEGWIPPHIARKYPELKGGEVWGVVKLAYIPPEKTRMGVIEIVDYKPFKPYEVDIEYFREKRKEFTLEEWIDLLIRSMEYNPEGFQSLSQKLLFLARLLVFVEPNLNMIELAPKGTGKSYTFNNLSKYGWVMSGGTVSRAKLLYDMSRSTPGIITRYDFVTLDEIENIKFTDVNELRGALKNYLESGYFSIGNYRGVSSSGFMLLGNIPLSKDKRPVNKKYFANLPNFFQDSALLDRFHGFIEGWKLPRMREDLKLRGYALNVEYFSEVLHNLRKIPDFNGIVGSILDMPKNADTRDTKAILRICTAYLKLLFPHVSEERDIDKKDFETYCLKPAINMRRIIKEQISLIDSEFSNTLPDIKVR</sequence>
<proteinExistence type="predicted"/>
<dbReference type="InterPro" id="IPR046838">
    <property type="entry name" value="BrxL_N"/>
</dbReference>
<evidence type="ECO:0000313" key="3">
    <source>
        <dbReference type="Proteomes" id="UP000605144"/>
    </source>
</evidence>
<dbReference type="GO" id="GO:0008233">
    <property type="term" value="F:peptidase activity"/>
    <property type="evidence" value="ECO:0007669"/>
    <property type="project" value="UniProtKB-KW"/>
</dbReference>
<dbReference type="GO" id="GO:0006508">
    <property type="term" value="P:proteolysis"/>
    <property type="evidence" value="ECO:0007669"/>
    <property type="project" value="UniProtKB-KW"/>
</dbReference>
<dbReference type="Pfam" id="PF20442">
    <property type="entry name" value="BrxL_N"/>
    <property type="match status" value="1"/>
</dbReference>
<reference evidence="2" key="1">
    <citation type="journal article" date="2020" name="ISME J.">
        <title>Gammaproteobacteria mediating utilization of methyl-, sulfur- and petroleum organic compounds in deep ocean hydrothermal plumes.</title>
        <authorList>
            <person name="Zhou Z."/>
            <person name="Liu Y."/>
            <person name="Pan J."/>
            <person name="Cron B.R."/>
            <person name="Toner B.M."/>
            <person name="Anantharaman K."/>
            <person name="Breier J.A."/>
            <person name="Dick G.J."/>
            <person name="Li M."/>
        </authorList>
    </citation>
    <scope>NUCLEOTIDE SEQUENCE</scope>
    <source>
        <strain evidence="2">SZUA-1385</strain>
    </source>
</reference>
<gene>
    <name evidence="2" type="primary">brxL</name>
    <name evidence="2" type="ORF">EYG76_03575</name>
</gene>
<dbReference type="Proteomes" id="UP000605144">
    <property type="component" value="Unassembled WGS sequence"/>
</dbReference>
<keyword evidence="2" id="KW-0645">Protease</keyword>
<accession>A0A833DS43</accession>